<dbReference type="InterPro" id="IPR038178">
    <property type="entry name" value="Kringle_sf"/>
</dbReference>
<protein>
    <submittedName>
        <fullName evidence="9">Uncharacterized protein</fullName>
    </submittedName>
</protein>
<dbReference type="AlphaFoldDB" id="A0A4Z2BDJ8"/>
<keyword evidence="2 6" id="KW-0732">Signal</keyword>
<evidence type="ECO:0000259" key="8">
    <source>
        <dbReference type="PROSITE" id="PS50070"/>
    </source>
</evidence>
<keyword evidence="3 4" id="KW-1015">Disulfide bond</keyword>
<evidence type="ECO:0000256" key="5">
    <source>
        <dbReference type="PROSITE-ProRule" id="PRU00121"/>
    </source>
</evidence>
<evidence type="ECO:0000313" key="10">
    <source>
        <dbReference type="Proteomes" id="UP000516260"/>
    </source>
</evidence>
<dbReference type="CDD" id="cd00054">
    <property type="entry name" value="EGF_CA"/>
    <property type="match status" value="1"/>
</dbReference>
<dbReference type="GO" id="GO:0006508">
    <property type="term" value="P:proteolysis"/>
    <property type="evidence" value="ECO:0007669"/>
    <property type="project" value="TreeGrafter"/>
</dbReference>
<dbReference type="PROSITE" id="PS50026">
    <property type="entry name" value="EGF_3"/>
    <property type="match status" value="1"/>
</dbReference>
<dbReference type="Pfam" id="PF00008">
    <property type="entry name" value="EGF"/>
    <property type="match status" value="1"/>
</dbReference>
<dbReference type="SUPFAM" id="SSF57440">
    <property type="entry name" value="Kringle-like"/>
    <property type="match status" value="1"/>
</dbReference>
<comment type="caution">
    <text evidence="4">Lacks conserved residue(s) required for the propagation of feature annotation.</text>
</comment>
<dbReference type="PANTHER" id="PTHR24261">
    <property type="entry name" value="PLASMINOGEN-RELATED"/>
    <property type="match status" value="1"/>
</dbReference>
<dbReference type="PRINTS" id="PR00018">
    <property type="entry name" value="KRINGLE"/>
</dbReference>
<feature type="signal peptide" evidence="6">
    <location>
        <begin position="1"/>
        <end position="34"/>
    </location>
</feature>
<dbReference type="GO" id="GO:0005615">
    <property type="term" value="C:extracellular space"/>
    <property type="evidence" value="ECO:0007669"/>
    <property type="project" value="TreeGrafter"/>
</dbReference>
<evidence type="ECO:0000256" key="1">
    <source>
        <dbReference type="ARBA" id="ARBA00022572"/>
    </source>
</evidence>
<keyword evidence="4" id="KW-0245">EGF-like domain</keyword>
<evidence type="ECO:0000256" key="6">
    <source>
        <dbReference type="SAM" id="SignalP"/>
    </source>
</evidence>
<dbReference type="InterPro" id="IPR013806">
    <property type="entry name" value="Kringle-like"/>
</dbReference>
<feature type="disulfide bond" evidence="4">
    <location>
        <begin position="40"/>
        <end position="57"/>
    </location>
</feature>
<name>A0A4Z2BDJ8_9TELE</name>
<dbReference type="GO" id="GO:0005102">
    <property type="term" value="F:signaling receptor binding"/>
    <property type="evidence" value="ECO:0007669"/>
    <property type="project" value="TreeGrafter"/>
</dbReference>
<sequence length="158" mass="17625">MSQFTTCYSYFTATMNRTFLRLFVCSLLLPSGQRCYTSQCYNGGTCKEAVYTSDYICQCPTGFSGTHCEINTNEKCAVGRGEGYRGTWSISHSGAECINWNSTTLRGRRFTARKTDASSLGLGNHNFCRNPDNDSTPWCFVYKGTQDHLGVLLCSQMS</sequence>
<dbReference type="EMBL" id="SWLE01000017">
    <property type="protein sequence ID" value="TNM89536.1"/>
    <property type="molecule type" value="Genomic_DNA"/>
</dbReference>
<keyword evidence="10" id="KW-1185">Reference proteome</keyword>
<dbReference type="SMART" id="SM00130">
    <property type="entry name" value="KR"/>
    <property type="match status" value="1"/>
</dbReference>
<feature type="chain" id="PRO_5021218624" evidence="6">
    <location>
        <begin position="35"/>
        <end position="158"/>
    </location>
</feature>
<feature type="domain" description="Kringle" evidence="8">
    <location>
        <begin position="75"/>
        <end position="158"/>
    </location>
</feature>
<dbReference type="InterPro" id="IPR000001">
    <property type="entry name" value="Kringle"/>
</dbReference>
<dbReference type="InterPro" id="IPR000742">
    <property type="entry name" value="EGF"/>
</dbReference>
<evidence type="ECO:0000259" key="7">
    <source>
        <dbReference type="PROSITE" id="PS50026"/>
    </source>
</evidence>
<proteinExistence type="predicted"/>
<dbReference type="Gene3D" id="2.10.25.10">
    <property type="entry name" value="Laminin"/>
    <property type="match status" value="1"/>
</dbReference>
<keyword evidence="1 5" id="KW-0420">Kringle</keyword>
<dbReference type="InterPro" id="IPR050759">
    <property type="entry name" value="Serine_protease_kringle"/>
</dbReference>
<dbReference type="PROSITE" id="PS50070">
    <property type="entry name" value="KRINGLE_2"/>
    <property type="match status" value="1"/>
</dbReference>
<gene>
    <name evidence="9" type="ORF">fugu_003770</name>
</gene>
<dbReference type="PRINTS" id="PR00010">
    <property type="entry name" value="EGFBLOOD"/>
</dbReference>
<organism evidence="9 10">
    <name type="scientific">Takifugu bimaculatus</name>
    <dbReference type="NCBI Taxonomy" id="433685"/>
    <lineage>
        <taxon>Eukaryota</taxon>
        <taxon>Metazoa</taxon>
        <taxon>Chordata</taxon>
        <taxon>Craniata</taxon>
        <taxon>Vertebrata</taxon>
        <taxon>Euteleostomi</taxon>
        <taxon>Actinopterygii</taxon>
        <taxon>Neopterygii</taxon>
        <taxon>Teleostei</taxon>
        <taxon>Neoteleostei</taxon>
        <taxon>Acanthomorphata</taxon>
        <taxon>Eupercaria</taxon>
        <taxon>Tetraodontiformes</taxon>
        <taxon>Tetradontoidea</taxon>
        <taxon>Tetraodontidae</taxon>
        <taxon>Takifugu</taxon>
    </lineage>
</organism>
<accession>A0A4Z2BDJ8</accession>
<reference evidence="9 10" key="1">
    <citation type="submission" date="2019-04" db="EMBL/GenBank/DDBJ databases">
        <title>The sequence and de novo assembly of Takifugu bimaculatus genome using PacBio and Hi-C technologies.</title>
        <authorList>
            <person name="Xu P."/>
            <person name="Liu B."/>
            <person name="Zhou Z."/>
        </authorList>
    </citation>
    <scope>NUCLEOTIDE SEQUENCE [LARGE SCALE GENOMIC DNA]</scope>
    <source>
        <strain evidence="9">TB-2018</strain>
        <tissue evidence="9">Muscle</tissue>
    </source>
</reference>
<dbReference type="Proteomes" id="UP000516260">
    <property type="component" value="Chromosome 4"/>
</dbReference>
<dbReference type="GO" id="GO:0004175">
    <property type="term" value="F:endopeptidase activity"/>
    <property type="evidence" value="ECO:0007669"/>
    <property type="project" value="TreeGrafter"/>
</dbReference>
<evidence type="ECO:0000256" key="3">
    <source>
        <dbReference type="ARBA" id="ARBA00023157"/>
    </source>
</evidence>
<dbReference type="PANTHER" id="PTHR24261:SF13">
    <property type="entry name" value="PLASMINOGEN"/>
    <property type="match status" value="1"/>
</dbReference>
<dbReference type="PROSITE" id="PS01186">
    <property type="entry name" value="EGF_2"/>
    <property type="match status" value="1"/>
</dbReference>
<feature type="disulfide bond" evidence="4">
    <location>
        <begin position="59"/>
        <end position="68"/>
    </location>
</feature>
<dbReference type="CDD" id="cd00108">
    <property type="entry name" value="KR"/>
    <property type="match status" value="1"/>
</dbReference>
<evidence type="ECO:0000256" key="2">
    <source>
        <dbReference type="ARBA" id="ARBA00022729"/>
    </source>
</evidence>
<dbReference type="SMART" id="SM00181">
    <property type="entry name" value="EGF"/>
    <property type="match status" value="1"/>
</dbReference>
<dbReference type="FunFam" id="2.40.20.10:FF:000001">
    <property type="entry name" value="Urokinase-type plasminogen activator"/>
    <property type="match status" value="1"/>
</dbReference>
<dbReference type="Pfam" id="PF00051">
    <property type="entry name" value="Kringle"/>
    <property type="match status" value="1"/>
</dbReference>
<evidence type="ECO:0000256" key="4">
    <source>
        <dbReference type="PROSITE-ProRule" id="PRU00076"/>
    </source>
</evidence>
<evidence type="ECO:0000313" key="9">
    <source>
        <dbReference type="EMBL" id="TNM89536.1"/>
    </source>
</evidence>
<dbReference type="InterPro" id="IPR018056">
    <property type="entry name" value="Kringle_CS"/>
</dbReference>
<feature type="domain" description="EGF-like" evidence="7">
    <location>
        <begin position="31"/>
        <end position="69"/>
    </location>
</feature>
<dbReference type="FunFam" id="2.10.25.10:FF:000695">
    <property type="entry name" value="Plasminogen activator"/>
    <property type="match status" value="1"/>
</dbReference>
<comment type="caution">
    <text evidence="9">The sequence shown here is derived from an EMBL/GenBank/DDBJ whole genome shotgun (WGS) entry which is preliminary data.</text>
</comment>
<dbReference type="PROSITE" id="PS00022">
    <property type="entry name" value="EGF_1"/>
    <property type="match status" value="1"/>
</dbReference>
<dbReference type="Gene3D" id="2.40.20.10">
    <property type="entry name" value="Plasminogen Kringle 4"/>
    <property type="match status" value="1"/>
</dbReference>
<dbReference type="PROSITE" id="PS00021">
    <property type="entry name" value="KRINGLE_1"/>
    <property type="match status" value="1"/>
</dbReference>